<protein>
    <submittedName>
        <fullName evidence="2">Uncharacterized protein</fullName>
    </submittedName>
</protein>
<dbReference type="AlphaFoldDB" id="A0A2S0HXR2"/>
<proteinExistence type="predicted"/>
<evidence type="ECO:0000256" key="1">
    <source>
        <dbReference type="SAM" id="Phobius"/>
    </source>
</evidence>
<reference evidence="2 3" key="1">
    <citation type="submission" date="2018-02" db="EMBL/GenBank/DDBJ databases">
        <title>Genomic analysis of the strain RR4-38 isolated from a seawater recirculating aquaculture system.</title>
        <authorList>
            <person name="Kim Y.-S."/>
            <person name="Jang Y.H."/>
            <person name="Kim K.-H."/>
        </authorList>
    </citation>
    <scope>NUCLEOTIDE SEQUENCE [LARGE SCALE GENOMIC DNA]</scope>
    <source>
        <strain evidence="2 3">RR4-38</strain>
    </source>
</reference>
<dbReference type="Proteomes" id="UP000238442">
    <property type="component" value="Chromosome"/>
</dbReference>
<feature type="transmembrane region" description="Helical" evidence="1">
    <location>
        <begin position="54"/>
        <end position="72"/>
    </location>
</feature>
<keyword evidence="1" id="KW-0812">Transmembrane</keyword>
<evidence type="ECO:0000313" key="2">
    <source>
        <dbReference type="EMBL" id="AVI51400.1"/>
    </source>
</evidence>
<name>A0A2S0HXR2_9FLAO</name>
<dbReference type="OrthoDB" id="1446747at2"/>
<evidence type="ECO:0000313" key="3">
    <source>
        <dbReference type="Proteomes" id="UP000238442"/>
    </source>
</evidence>
<accession>A0A2S0HXR2</accession>
<keyword evidence="1" id="KW-1133">Transmembrane helix</keyword>
<keyword evidence="3" id="KW-1185">Reference proteome</keyword>
<organism evidence="2 3">
    <name type="scientific">Pukyongia salina</name>
    <dbReference type="NCBI Taxonomy" id="2094025"/>
    <lineage>
        <taxon>Bacteria</taxon>
        <taxon>Pseudomonadati</taxon>
        <taxon>Bacteroidota</taxon>
        <taxon>Flavobacteriia</taxon>
        <taxon>Flavobacteriales</taxon>
        <taxon>Flavobacteriaceae</taxon>
        <taxon>Pukyongia</taxon>
    </lineage>
</organism>
<gene>
    <name evidence="2" type="ORF">C5O00_09540</name>
</gene>
<dbReference type="KEGG" id="aue:C5O00_09540"/>
<dbReference type="RefSeq" id="WP_105216641.1">
    <property type="nucleotide sequence ID" value="NZ_CP027062.1"/>
</dbReference>
<keyword evidence="1" id="KW-0472">Membrane</keyword>
<sequence>MEEQFKKEDRILKKLISEAGTEKLGSNFNMKLMEQIEQRASERIQYQPLISKKGWVLLSIIFILPTLLYFTIPVELNGLPFDLPWKSLGQMLPEFKISKVFMYGTIFLALFFLQIPLLKKYVEAKY</sequence>
<dbReference type="EMBL" id="CP027062">
    <property type="protein sequence ID" value="AVI51400.1"/>
    <property type="molecule type" value="Genomic_DNA"/>
</dbReference>
<feature type="transmembrane region" description="Helical" evidence="1">
    <location>
        <begin position="100"/>
        <end position="118"/>
    </location>
</feature>